<organism evidence="2 3">
    <name type="scientific">Coprinellus micaceus</name>
    <name type="common">Glistening ink-cap mushroom</name>
    <name type="synonym">Coprinus micaceus</name>
    <dbReference type="NCBI Taxonomy" id="71717"/>
    <lineage>
        <taxon>Eukaryota</taxon>
        <taxon>Fungi</taxon>
        <taxon>Dikarya</taxon>
        <taxon>Basidiomycota</taxon>
        <taxon>Agaricomycotina</taxon>
        <taxon>Agaricomycetes</taxon>
        <taxon>Agaricomycetidae</taxon>
        <taxon>Agaricales</taxon>
        <taxon>Agaricineae</taxon>
        <taxon>Psathyrellaceae</taxon>
        <taxon>Coprinellus</taxon>
    </lineage>
</organism>
<accession>A0A4Y7SRN0</accession>
<feature type="compositionally biased region" description="Basic residues" evidence="1">
    <location>
        <begin position="105"/>
        <end position="115"/>
    </location>
</feature>
<protein>
    <submittedName>
        <fullName evidence="2">Uncharacterized protein</fullName>
    </submittedName>
</protein>
<proteinExistence type="predicted"/>
<evidence type="ECO:0000256" key="1">
    <source>
        <dbReference type="SAM" id="MobiDB-lite"/>
    </source>
</evidence>
<evidence type="ECO:0000313" key="2">
    <source>
        <dbReference type="EMBL" id="TEB24298.1"/>
    </source>
</evidence>
<sequence length="150" mass="16573">MFGIADGTNVWSRWWCQSNAVASSNRFPSIANRPLPSLSSSSPPSNTVPWPGPLIVPHTPSLQHSSLHLLAFPPTAHHPFALNVECRFPHQPPPSPSCTQCSLQPRRHPRPRTARRNVDETPLRLEPQASPSSANLRAYTRHGRVGGCKR</sequence>
<feature type="compositionally biased region" description="Basic residues" evidence="1">
    <location>
        <begin position="139"/>
        <end position="150"/>
    </location>
</feature>
<dbReference type="EMBL" id="QPFP01000068">
    <property type="protein sequence ID" value="TEB24298.1"/>
    <property type="molecule type" value="Genomic_DNA"/>
</dbReference>
<keyword evidence="3" id="KW-1185">Reference proteome</keyword>
<dbReference type="Proteomes" id="UP000298030">
    <property type="component" value="Unassembled WGS sequence"/>
</dbReference>
<comment type="caution">
    <text evidence="2">The sequence shown here is derived from an EMBL/GenBank/DDBJ whole genome shotgun (WGS) entry which is preliminary data.</text>
</comment>
<dbReference type="AlphaFoldDB" id="A0A4Y7SRN0"/>
<name>A0A4Y7SRN0_COPMI</name>
<evidence type="ECO:0000313" key="3">
    <source>
        <dbReference type="Proteomes" id="UP000298030"/>
    </source>
</evidence>
<reference evidence="2 3" key="1">
    <citation type="journal article" date="2019" name="Nat. Ecol. Evol.">
        <title>Megaphylogeny resolves global patterns of mushroom evolution.</title>
        <authorList>
            <person name="Varga T."/>
            <person name="Krizsan K."/>
            <person name="Foldi C."/>
            <person name="Dima B."/>
            <person name="Sanchez-Garcia M."/>
            <person name="Sanchez-Ramirez S."/>
            <person name="Szollosi G.J."/>
            <person name="Szarkandi J.G."/>
            <person name="Papp V."/>
            <person name="Albert L."/>
            <person name="Andreopoulos W."/>
            <person name="Angelini C."/>
            <person name="Antonin V."/>
            <person name="Barry K.W."/>
            <person name="Bougher N.L."/>
            <person name="Buchanan P."/>
            <person name="Buyck B."/>
            <person name="Bense V."/>
            <person name="Catcheside P."/>
            <person name="Chovatia M."/>
            <person name="Cooper J."/>
            <person name="Damon W."/>
            <person name="Desjardin D."/>
            <person name="Finy P."/>
            <person name="Geml J."/>
            <person name="Haridas S."/>
            <person name="Hughes K."/>
            <person name="Justo A."/>
            <person name="Karasinski D."/>
            <person name="Kautmanova I."/>
            <person name="Kiss B."/>
            <person name="Kocsube S."/>
            <person name="Kotiranta H."/>
            <person name="LaButti K.M."/>
            <person name="Lechner B.E."/>
            <person name="Liimatainen K."/>
            <person name="Lipzen A."/>
            <person name="Lukacs Z."/>
            <person name="Mihaltcheva S."/>
            <person name="Morgado L.N."/>
            <person name="Niskanen T."/>
            <person name="Noordeloos M.E."/>
            <person name="Ohm R.A."/>
            <person name="Ortiz-Santana B."/>
            <person name="Ovrebo C."/>
            <person name="Racz N."/>
            <person name="Riley R."/>
            <person name="Savchenko A."/>
            <person name="Shiryaev A."/>
            <person name="Soop K."/>
            <person name="Spirin V."/>
            <person name="Szebenyi C."/>
            <person name="Tomsovsky M."/>
            <person name="Tulloss R.E."/>
            <person name="Uehling J."/>
            <person name="Grigoriev I.V."/>
            <person name="Vagvolgyi C."/>
            <person name="Papp T."/>
            <person name="Martin F.M."/>
            <person name="Miettinen O."/>
            <person name="Hibbett D.S."/>
            <person name="Nagy L.G."/>
        </authorList>
    </citation>
    <scope>NUCLEOTIDE SEQUENCE [LARGE SCALE GENOMIC DNA]</scope>
    <source>
        <strain evidence="2 3">FP101781</strain>
    </source>
</reference>
<gene>
    <name evidence="2" type="ORF">FA13DRAFT_1324911</name>
</gene>
<feature type="region of interest" description="Disordered" evidence="1">
    <location>
        <begin position="91"/>
        <end position="150"/>
    </location>
</feature>